<evidence type="ECO:0000313" key="2">
    <source>
        <dbReference type="Proteomes" id="UP000321062"/>
    </source>
</evidence>
<proteinExistence type="predicted"/>
<dbReference type="KEGG" id="yti:FNA67_01045"/>
<dbReference type="Proteomes" id="UP000321062">
    <property type="component" value="Chromosome"/>
</dbReference>
<protein>
    <submittedName>
        <fullName evidence="1">Uncharacterized protein</fullName>
    </submittedName>
</protein>
<dbReference type="RefSeq" id="WP_147654752.1">
    <property type="nucleotide sequence ID" value="NZ_BMFM01000001.1"/>
</dbReference>
<keyword evidence="2" id="KW-1185">Reference proteome</keyword>
<sequence>MSQRQERQRFIRHYKELTGETEIDMHKVAEFAKAQGWEMPQPPSDIELLARKFAEDAQAERRYDDTTGRPYRAYHALPVQSGQMNLFVYIDIDDATRKQMHKSAVHRREQIVSDGYQLTLDLDHWNSVHPEEQPIELPMDITLDIEIRKASDDEDKVA</sequence>
<dbReference type="EMBL" id="CP041690">
    <property type="protein sequence ID" value="QEE18850.1"/>
    <property type="molecule type" value="Genomic_DNA"/>
</dbReference>
<gene>
    <name evidence="1" type="ORF">FNA67_01045</name>
</gene>
<reference evidence="1 2" key="1">
    <citation type="journal article" date="2015" name="Int. J. Syst. Evol. Microbiol.">
        <title>Youhaiella tibetensis gen. nov., sp. nov., isolated from subsurface sediment.</title>
        <authorList>
            <person name="Wang Y.X."/>
            <person name="Huang F.Q."/>
            <person name="Nogi Y."/>
            <person name="Pang S.J."/>
            <person name="Wang P.K."/>
            <person name="Lv J."/>
        </authorList>
    </citation>
    <scope>NUCLEOTIDE SEQUENCE [LARGE SCALE GENOMIC DNA]</scope>
    <source>
        <strain evidence="2">fig4</strain>
    </source>
</reference>
<dbReference type="AlphaFoldDB" id="A0A5B9DHW3"/>
<dbReference type="OrthoDB" id="7565928at2"/>
<accession>A0A5B9DHW3</accession>
<name>A0A5B9DHW3_9HYPH</name>
<organism evidence="1 2">
    <name type="scientific">Paradevosia tibetensis</name>
    <dbReference type="NCBI Taxonomy" id="1447062"/>
    <lineage>
        <taxon>Bacteria</taxon>
        <taxon>Pseudomonadati</taxon>
        <taxon>Pseudomonadota</taxon>
        <taxon>Alphaproteobacteria</taxon>
        <taxon>Hyphomicrobiales</taxon>
        <taxon>Devosiaceae</taxon>
        <taxon>Paradevosia</taxon>
    </lineage>
</organism>
<evidence type="ECO:0000313" key="1">
    <source>
        <dbReference type="EMBL" id="QEE18850.1"/>
    </source>
</evidence>